<dbReference type="EMBL" id="SJTG01000002">
    <property type="protein sequence ID" value="TCI10947.1"/>
    <property type="molecule type" value="Genomic_DNA"/>
</dbReference>
<dbReference type="PROSITE" id="PS00101">
    <property type="entry name" value="HEXAPEP_TRANSFERASES"/>
    <property type="match status" value="1"/>
</dbReference>
<dbReference type="InterPro" id="IPR001451">
    <property type="entry name" value="Hexapep"/>
</dbReference>
<dbReference type="PANTHER" id="PTHR23416:SF23">
    <property type="entry name" value="ACETYLTRANSFERASE C18B11.09C-RELATED"/>
    <property type="match status" value="1"/>
</dbReference>
<dbReference type="GO" id="GO:0005829">
    <property type="term" value="C:cytosol"/>
    <property type="evidence" value="ECO:0007669"/>
    <property type="project" value="TreeGrafter"/>
</dbReference>
<comment type="caution">
    <text evidence="5">The sequence shown here is derived from an EMBL/GenBank/DDBJ whole genome shotgun (WGS) entry which is preliminary data.</text>
</comment>
<dbReference type="Gene3D" id="2.160.10.10">
    <property type="entry name" value="Hexapeptide repeat proteins"/>
    <property type="match status" value="1"/>
</dbReference>
<dbReference type="Pfam" id="PF00132">
    <property type="entry name" value="Hexapep"/>
    <property type="match status" value="1"/>
</dbReference>
<organism evidence="5 6">
    <name type="scientific">Dyella soli</name>
    <dbReference type="NCBI Taxonomy" id="522319"/>
    <lineage>
        <taxon>Bacteria</taxon>
        <taxon>Pseudomonadati</taxon>
        <taxon>Pseudomonadota</taxon>
        <taxon>Gammaproteobacteria</taxon>
        <taxon>Lysobacterales</taxon>
        <taxon>Rhodanobacteraceae</taxon>
        <taxon>Dyella</taxon>
    </lineage>
</organism>
<dbReference type="AlphaFoldDB" id="A0A4R0YPR8"/>
<dbReference type="InterPro" id="IPR018357">
    <property type="entry name" value="Hexapep_transf_CS"/>
</dbReference>
<dbReference type="RefSeq" id="WP_131409471.1">
    <property type="nucleotide sequence ID" value="NZ_SJTG01000002.1"/>
</dbReference>
<proteinExistence type="inferred from homology"/>
<keyword evidence="4 5" id="KW-0012">Acyltransferase</keyword>
<keyword evidence="3" id="KW-0677">Repeat</keyword>
<dbReference type="PANTHER" id="PTHR23416">
    <property type="entry name" value="SIALIC ACID SYNTHASE-RELATED"/>
    <property type="match status" value="1"/>
</dbReference>
<keyword evidence="2 5" id="KW-0808">Transferase</keyword>
<sequence length="173" mass="18777">MADQIRHGIFLIIEKLLRWCIHPKLRGRLLALFGAQIGRNVRVSECQFINLRQGFSNLDLGDDVFIGPGCLIDLEGRVILGRGVTLAPRVQVITHSDPGERHASPLANHFPKTTYTVRIGSYSWIGAGATIMSGASIGDFVVVGAMTLVITNLDSGAVYVGVPARKTRLLDLS</sequence>
<reference evidence="5 6" key="1">
    <citation type="submission" date="2019-02" db="EMBL/GenBank/DDBJ databases">
        <title>Dyella amyloliquefaciens sp. nov., isolated from forest soil.</title>
        <authorList>
            <person name="Gao Z.-H."/>
            <person name="Qiu L.-H."/>
        </authorList>
    </citation>
    <scope>NUCLEOTIDE SEQUENCE [LARGE SCALE GENOMIC DNA]</scope>
    <source>
        <strain evidence="5 6">KACC 12747</strain>
    </source>
</reference>
<name>A0A4R0YPR8_9GAMM</name>
<evidence type="ECO:0000256" key="4">
    <source>
        <dbReference type="ARBA" id="ARBA00023315"/>
    </source>
</evidence>
<dbReference type="SUPFAM" id="SSF51161">
    <property type="entry name" value="Trimeric LpxA-like enzymes"/>
    <property type="match status" value="1"/>
</dbReference>
<dbReference type="Proteomes" id="UP000291822">
    <property type="component" value="Unassembled WGS sequence"/>
</dbReference>
<evidence type="ECO:0000256" key="2">
    <source>
        <dbReference type="ARBA" id="ARBA00022679"/>
    </source>
</evidence>
<dbReference type="GO" id="GO:0008374">
    <property type="term" value="F:O-acyltransferase activity"/>
    <property type="evidence" value="ECO:0007669"/>
    <property type="project" value="TreeGrafter"/>
</dbReference>
<evidence type="ECO:0000313" key="5">
    <source>
        <dbReference type="EMBL" id="TCI10947.1"/>
    </source>
</evidence>
<dbReference type="InterPro" id="IPR051159">
    <property type="entry name" value="Hexapeptide_acetyltransf"/>
</dbReference>
<accession>A0A4R0YPR8</accession>
<evidence type="ECO:0000256" key="1">
    <source>
        <dbReference type="ARBA" id="ARBA00007274"/>
    </source>
</evidence>
<protein>
    <submittedName>
        <fullName evidence="5">Acyltransferase</fullName>
    </submittedName>
</protein>
<gene>
    <name evidence="5" type="ORF">EZM97_19155</name>
</gene>
<evidence type="ECO:0000313" key="6">
    <source>
        <dbReference type="Proteomes" id="UP000291822"/>
    </source>
</evidence>
<dbReference type="InterPro" id="IPR011004">
    <property type="entry name" value="Trimer_LpxA-like_sf"/>
</dbReference>
<comment type="similarity">
    <text evidence="1">Belongs to the transferase hexapeptide repeat family.</text>
</comment>
<keyword evidence="6" id="KW-1185">Reference proteome</keyword>
<evidence type="ECO:0000256" key="3">
    <source>
        <dbReference type="ARBA" id="ARBA00022737"/>
    </source>
</evidence>
<dbReference type="CDD" id="cd04647">
    <property type="entry name" value="LbH_MAT_like"/>
    <property type="match status" value="1"/>
</dbReference>